<reference evidence="2 3" key="1">
    <citation type="submission" date="2017-04" db="EMBL/GenBank/DDBJ databases">
        <authorList>
            <person name="Afonso C.L."/>
            <person name="Miller P.J."/>
            <person name="Scott M.A."/>
            <person name="Spackman E."/>
            <person name="Goraichik I."/>
            <person name="Dimitrov K.M."/>
            <person name="Suarez D.L."/>
            <person name="Swayne D.E."/>
        </authorList>
    </citation>
    <scope>NUCLEOTIDE SEQUENCE [LARGE SCALE GENOMIC DNA]</scope>
    <source>
        <strain evidence="2 3">DSM 21164</strain>
    </source>
</reference>
<dbReference type="AlphaFoldDB" id="A0A1W1YIK0"/>
<dbReference type="InterPro" id="IPR016040">
    <property type="entry name" value="NAD(P)-bd_dom"/>
</dbReference>
<keyword evidence="3" id="KW-1185">Reference proteome</keyword>
<dbReference type="Pfam" id="PF13460">
    <property type="entry name" value="NAD_binding_10"/>
    <property type="match status" value="1"/>
</dbReference>
<dbReference type="InterPro" id="IPR036291">
    <property type="entry name" value="NAD(P)-bd_dom_sf"/>
</dbReference>
<accession>A0A1W1YIK0</accession>
<dbReference type="STRING" id="504486.SAMN05660703_0549"/>
<proteinExistence type="predicted"/>
<dbReference type="Gene3D" id="3.40.50.720">
    <property type="entry name" value="NAD(P)-binding Rossmann-like Domain"/>
    <property type="match status" value="1"/>
</dbReference>
<protein>
    <submittedName>
        <fullName evidence="2">Nucleoside-diphosphate-sugar epimerase</fullName>
    </submittedName>
</protein>
<evidence type="ECO:0000313" key="2">
    <source>
        <dbReference type="EMBL" id="SMC36060.1"/>
    </source>
</evidence>
<evidence type="ECO:0000259" key="1">
    <source>
        <dbReference type="Pfam" id="PF13460"/>
    </source>
</evidence>
<evidence type="ECO:0000313" key="3">
    <source>
        <dbReference type="Proteomes" id="UP000192360"/>
    </source>
</evidence>
<organism evidence="2 3">
    <name type="scientific">Cellulophaga tyrosinoxydans</name>
    <dbReference type="NCBI Taxonomy" id="504486"/>
    <lineage>
        <taxon>Bacteria</taxon>
        <taxon>Pseudomonadati</taxon>
        <taxon>Bacteroidota</taxon>
        <taxon>Flavobacteriia</taxon>
        <taxon>Flavobacteriales</taxon>
        <taxon>Flavobacteriaceae</taxon>
        <taxon>Cellulophaga</taxon>
    </lineage>
</organism>
<dbReference type="RefSeq" id="WP_084059853.1">
    <property type="nucleotide sequence ID" value="NZ_FWXO01000001.1"/>
</dbReference>
<dbReference type="OrthoDB" id="751203at2"/>
<name>A0A1W1YIK0_9FLAO</name>
<dbReference type="EMBL" id="FWXO01000001">
    <property type="protein sequence ID" value="SMC36060.1"/>
    <property type="molecule type" value="Genomic_DNA"/>
</dbReference>
<sequence>MNNYIGIIGCGWLGLPLAEALVLDGFNVKGSTTAENKLSILNNAGIAPYLISLSENSIEGDITNFLNGVKTLVLNVPPKLRGTNSENYVAKMQVLYFAIKKSEVKNIVFVSSTSVYGDIDGEVTEKTIPSPTTASGKQLLASENIFKNDPLLQTTIIRFGGLISEDRHPVTMLSKKDNLHNGNMPVNLIHRNDCIRIIELILKEGTCNVIINGVYPKHPTKKEYYKREAILRDLKPPVYIEDSTINGKIITPEYLLNVKNFNFLTSIEN</sequence>
<dbReference type="Proteomes" id="UP000192360">
    <property type="component" value="Unassembled WGS sequence"/>
</dbReference>
<feature type="domain" description="NAD(P)-binding" evidence="1">
    <location>
        <begin position="11"/>
        <end position="185"/>
    </location>
</feature>
<dbReference type="SUPFAM" id="SSF51735">
    <property type="entry name" value="NAD(P)-binding Rossmann-fold domains"/>
    <property type="match status" value="1"/>
</dbReference>
<gene>
    <name evidence="2" type="ORF">SAMN05660703_0549</name>
</gene>